<accession>A0A4R3YRR7</accession>
<dbReference type="CDD" id="cd13589">
    <property type="entry name" value="PBP2_polyamine_RpCGA009"/>
    <property type="match status" value="1"/>
</dbReference>
<reference evidence="3 4" key="1">
    <citation type="submission" date="2019-03" db="EMBL/GenBank/DDBJ databases">
        <title>Genomic Encyclopedia of Type Strains, Phase IV (KMG-IV): sequencing the most valuable type-strain genomes for metagenomic binning, comparative biology and taxonomic classification.</title>
        <authorList>
            <person name="Goeker M."/>
        </authorList>
    </citation>
    <scope>NUCLEOTIDE SEQUENCE [LARGE SCALE GENOMIC DNA]</scope>
    <source>
        <strain evidence="3 4">DSM 19580</strain>
    </source>
</reference>
<dbReference type="GO" id="GO:0030288">
    <property type="term" value="C:outer membrane-bounded periplasmic space"/>
    <property type="evidence" value="ECO:0007669"/>
    <property type="project" value="TreeGrafter"/>
</dbReference>
<dbReference type="Pfam" id="PF13416">
    <property type="entry name" value="SBP_bac_8"/>
    <property type="match status" value="1"/>
</dbReference>
<dbReference type="PANTHER" id="PTHR30006">
    <property type="entry name" value="THIAMINE-BINDING PERIPLASMIC PROTEIN-RELATED"/>
    <property type="match status" value="1"/>
</dbReference>
<keyword evidence="1 2" id="KW-0732">Signal</keyword>
<dbReference type="SUPFAM" id="SSF53850">
    <property type="entry name" value="Periplasmic binding protein-like II"/>
    <property type="match status" value="1"/>
</dbReference>
<evidence type="ECO:0000313" key="4">
    <source>
        <dbReference type="Proteomes" id="UP000295719"/>
    </source>
</evidence>
<keyword evidence="4" id="KW-1185">Reference proteome</keyword>
<sequence length="354" mass="38204">MTTRILSHRPFIGCLLAGLLAGSGVPALAAETGTVNIVGFSGVFADNYQKFVIDPFVAKHPGITVNYQPSKNSAESLALLTLQRGAPRVDVALIDVSVAIRANKQGLFAPLDAEKVPNLAQSPDWARLDQDRSVAFSQDNLAILYNTDAVKQPPTSWNDLTNAKYKGKIAAPLADTRGVTLIPILARLHEADYKKDIEPAMETLKQIAPNVSTWEPAPDCYGVIQSGEADLAICWNGRAQYLHDLQGGKIGIALPEEGSIGQINTISLVKGSKNSEAAQDFINYALSSEAQGAFAEKSFYAPVNASVKLTDAVAARIYGSPQAQAKQMNLDWPWVSTQYSAWIQRIRRDVIAAN</sequence>
<evidence type="ECO:0000256" key="1">
    <source>
        <dbReference type="ARBA" id="ARBA00022729"/>
    </source>
</evidence>
<feature type="chain" id="PRO_5020569727" evidence="2">
    <location>
        <begin position="30"/>
        <end position="354"/>
    </location>
</feature>
<dbReference type="OrthoDB" id="7053620at2"/>
<protein>
    <submittedName>
        <fullName evidence="3">Putative spermidine/putrescine transport system substrate-binding protein</fullName>
    </submittedName>
</protein>
<evidence type="ECO:0000256" key="2">
    <source>
        <dbReference type="SAM" id="SignalP"/>
    </source>
</evidence>
<feature type="signal peptide" evidence="2">
    <location>
        <begin position="1"/>
        <end position="29"/>
    </location>
</feature>
<dbReference type="GO" id="GO:0030975">
    <property type="term" value="F:thiamine binding"/>
    <property type="evidence" value="ECO:0007669"/>
    <property type="project" value="TreeGrafter"/>
</dbReference>
<dbReference type="RefSeq" id="WP_131866506.1">
    <property type="nucleotide sequence ID" value="NZ_SMCR01000008.1"/>
</dbReference>
<proteinExistence type="predicted"/>
<dbReference type="Proteomes" id="UP000295719">
    <property type="component" value="Unassembled WGS sequence"/>
</dbReference>
<dbReference type="EMBL" id="SMCR01000008">
    <property type="protein sequence ID" value="TCV93723.1"/>
    <property type="molecule type" value="Genomic_DNA"/>
</dbReference>
<dbReference type="AlphaFoldDB" id="A0A4R3YRR7"/>
<dbReference type="PANTHER" id="PTHR30006:SF2">
    <property type="entry name" value="ABC TRANSPORTER SUBSTRATE-BINDING PROTEIN"/>
    <property type="match status" value="1"/>
</dbReference>
<dbReference type="GO" id="GO:0030976">
    <property type="term" value="F:thiamine pyrophosphate binding"/>
    <property type="evidence" value="ECO:0007669"/>
    <property type="project" value="TreeGrafter"/>
</dbReference>
<evidence type="ECO:0000313" key="3">
    <source>
        <dbReference type="EMBL" id="TCV93723.1"/>
    </source>
</evidence>
<organism evidence="3 4">
    <name type="scientific">Biostraticola tofi</name>
    <dbReference type="NCBI Taxonomy" id="466109"/>
    <lineage>
        <taxon>Bacteria</taxon>
        <taxon>Pseudomonadati</taxon>
        <taxon>Pseudomonadota</taxon>
        <taxon>Gammaproteobacteria</taxon>
        <taxon>Enterobacterales</taxon>
        <taxon>Bruguierivoracaceae</taxon>
        <taxon>Biostraticola</taxon>
    </lineage>
</organism>
<dbReference type="Gene3D" id="3.40.190.10">
    <property type="entry name" value="Periplasmic binding protein-like II"/>
    <property type="match status" value="2"/>
</dbReference>
<name>A0A4R3YRR7_9GAMM</name>
<comment type="caution">
    <text evidence="3">The sequence shown here is derived from an EMBL/GenBank/DDBJ whole genome shotgun (WGS) entry which is preliminary data.</text>
</comment>
<dbReference type="GO" id="GO:0015888">
    <property type="term" value="P:thiamine transport"/>
    <property type="evidence" value="ECO:0007669"/>
    <property type="project" value="TreeGrafter"/>
</dbReference>
<dbReference type="InterPro" id="IPR006059">
    <property type="entry name" value="SBP"/>
</dbReference>
<gene>
    <name evidence="3" type="ORF">EDC52_108106</name>
</gene>